<dbReference type="GO" id="GO:0034473">
    <property type="term" value="P:U1 snRNA 3'-end processing"/>
    <property type="evidence" value="ECO:0007669"/>
    <property type="project" value="TreeGrafter"/>
</dbReference>
<evidence type="ECO:0000256" key="8">
    <source>
        <dbReference type="ARBA" id="ARBA00023242"/>
    </source>
</evidence>
<evidence type="ECO:0000256" key="2">
    <source>
        <dbReference type="ARBA" id="ARBA00004604"/>
    </source>
</evidence>
<evidence type="ECO:0000313" key="11">
    <source>
        <dbReference type="EMBL" id="KAF2196506.1"/>
    </source>
</evidence>
<dbReference type="GO" id="GO:0005730">
    <property type="term" value="C:nucleolus"/>
    <property type="evidence" value="ECO:0007669"/>
    <property type="project" value="UniProtKB-SubCell"/>
</dbReference>
<dbReference type="GO" id="GO:0005840">
    <property type="term" value="C:ribosome"/>
    <property type="evidence" value="ECO:0007669"/>
    <property type="project" value="UniProtKB-KW"/>
</dbReference>
<dbReference type="SUPFAM" id="SSF55666">
    <property type="entry name" value="Ribonuclease PH domain 2-like"/>
    <property type="match status" value="1"/>
</dbReference>
<dbReference type="InterPro" id="IPR036345">
    <property type="entry name" value="ExoRNase_PH_dom2_sf"/>
</dbReference>
<evidence type="ECO:0000256" key="7">
    <source>
        <dbReference type="ARBA" id="ARBA00022884"/>
    </source>
</evidence>
<dbReference type="Proteomes" id="UP000799536">
    <property type="component" value="Unassembled WGS sequence"/>
</dbReference>
<evidence type="ECO:0000259" key="10">
    <source>
        <dbReference type="Pfam" id="PF01138"/>
    </source>
</evidence>
<dbReference type="PANTHER" id="PTHR11097:SF9">
    <property type="entry name" value="EXOSOME COMPLEX COMPONENT RRP43"/>
    <property type="match status" value="1"/>
</dbReference>
<evidence type="ECO:0000256" key="5">
    <source>
        <dbReference type="ARBA" id="ARBA00022552"/>
    </source>
</evidence>
<name>A0A9P4MMV6_9PLEO</name>
<evidence type="ECO:0000256" key="4">
    <source>
        <dbReference type="ARBA" id="ARBA00022490"/>
    </source>
</evidence>
<evidence type="ECO:0000256" key="9">
    <source>
        <dbReference type="ARBA" id="ARBA00030617"/>
    </source>
</evidence>
<dbReference type="InterPro" id="IPR001247">
    <property type="entry name" value="ExoRNase_PH_dom1"/>
</dbReference>
<proteinExistence type="inferred from homology"/>
<gene>
    <name evidence="11" type="ORF">GQ43DRAFT_445041</name>
</gene>
<keyword evidence="5" id="KW-0698">rRNA processing</keyword>
<dbReference type="OrthoDB" id="45882at2759"/>
<dbReference type="PANTHER" id="PTHR11097">
    <property type="entry name" value="EXOSOME COMPLEX EXONUCLEASE RIBOSOMAL RNA PROCESSING PROTEIN"/>
    <property type="match status" value="1"/>
</dbReference>
<comment type="caution">
    <text evidence="11">The sequence shown here is derived from an EMBL/GenBank/DDBJ whole genome shotgun (WGS) entry which is preliminary data.</text>
</comment>
<dbReference type="SUPFAM" id="SSF54211">
    <property type="entry name" value="Ribosomal protein S5 domain 2-like"/>
    <property type="match status" value="1"/>
</dbReference>
<keyword evidence="6" id="KW-0271">Exosome</keyword>
<feature type="domain" description="Exoribonuclease phosphorolytic" evidence="10">
    <location>
        <begin position="45"/>
        <end position="213"/>
    </location>
</feature>
<dbReference type="AlphaFoldDB" id="A0A9P4MMV6"/>
<comment type="similarity">
    <text evidence="3">Belongs to the RNase PH family.</text>
</comment>
<dbReference type="InterPro" id="IPR050590">
    <property type="entry name" value="Exosome_comp_Rrp42_subfam"/>
</dbReference>
<dbReference type="GO" id="GO:0071035">
    <property type="term" value="P:nuclear polyadenylation-dependent rRNA catabolic process"/>
    <property type="evidence" value="ECO:0007669"/>
    <property type="project" value="TreeGrafter"/>
</dbReference>
<keyword evidence="4" id="KW-0963">Cytoplasm</keyword>
<keyword evidence="11" id="KW-0689">Ribosomal protein</keyword>
<keyword evidence="11" id="KW-0687">Ribonucleoprotein</keyword>
<keyword evidence="12" id="KW-1185">Reference proteome</keyword>
<dbReference type="InterPro" id="IPR027408">
    <property type="entry name" value="PNPase/RNase_PH_dom_sf"/>
</dbReference>
<dbReference type="EMBL" id="ML994375">
    <property type="protein sequence ID" value="KAF2196506.1"/>
    <property type="molecule type" value="Genomic_DNA"/>
</dbReference>
<sequence>MATTQSAPTLTFPRPIFAALSPSPFLQAHLAPKNPIRANARAPTEFRKPGLNTGSLTHCNGSAVVRLGNTTVVCGVRAEVLRAEDVPQPIDPKADEEDDVEEIDTLRLLVPNVELSTGSTPTFLPGQAPSTFAQSLITRIRSLLLSTRLVRAKDLRIMYTPPRTTEDEDEEVQPEVKAYWTLYIDTMFISLDGDAFDAAWGAILAALRNTMLPASDWDQDLEMVLCDDDVKKARKLELRGLPVAATFAVFQGEEDEEGEDRSWVLSDPDAFEEGVCRESVTIVVDGKKGSGKIRRIEKSGGTVVGREVMKGLIRRSEERWEEWNAVLKG</sequence>
<dbReference type="GO" id="GO:0000467">
    <property type="term" value="P:exonucleolytic trimming to generate mature 3'-end of 5.8S rRNA from tricistronic rRNA transcript (SSU-rRNA, 5.8S rRNA, LSU-rRNA)"/>
    <property type="evidence" value="ECO:0007669"/>
    <property type="project" value="TreeGrafter"/>
</dbReference>
<dbReference type="GO" id="GO:0000176">
    <property type="term" value="C:nuclear exosome (RNase complex)"/>
    <property type="evidence" value="ECO:0007669"/>
    <property type="project" value="UniProtKB-ARBA"/>
</dbReference>
<comment type="subcellular location">
    <subcellularLocation>
        <location evidence="1">Cytoplasm</location>
    </subcellularLocation>
    <subcellularLocation>
        <location evidence="2">Nucleus</location>
        <location evidence="2">Nucleolus</location>
    </subcellularLocation>
</comment>
<accession>A0A9P4MMV6</accession>
<dbReference type="GO" id="GO:0034476">
    <property type="term" value="P:U5 snRNA 3'-end processing"/>
    <property type="evidence" value="ECO:0007669"/>
    <property type="project" value="TreeGrafter"/>
</dbReference>
<dbReference type="InterPro" id="IPR020568">
    <property type="entry name" value="Ribosomal_Su5_D2-typ_SF"/>
</dbReference>
<evidence type="ECO:0000256" key="6">
    <source>
        <dbReference type="ARBA" id="ARBA00022835"/>
    </source>
</evidence>
<dbReference type="GO" id="GO:0016075">
    <property type="term" value="P:rRNA catabolic process"/>
    <property type="evidence" value="ECO:0007669"/>
    <property type="project" value="TreeGrafter"/>
</dbReference>
<dbReference type="GO" id="GO:0000177">
    <property type="term" value="C:cytoplasmic exosome (RNase complex)"/>
    <property type="evidence" value="ECO:0007669"/>
    <property type="project" value="TreeGrafter"/>
</dbReference>
<dbReference type="Pfam" id="PF01138">
    <property type="entry name" value="RNase_PH"/>
    <property type="match status" value="1"/>
</dbReference>
<reference evidence="11" key="1">
    <citation type="journal article" date="2020" name="Stud. Mycol.">
        <title>101 Dothideomycetes genomes: a test case for predicting lifestyles and emergence of pathogens.</title>
        <authorList>
            <person name="Haridas S."/>
            <person name="Albert R."/>
            <person name="Binder M."/>
            <person name="Bloem J."/>
            <person name="Labutti K."/>
            <person name="Salamov A."/>
            <person name="Andreopoulos B."/>
            <person name="Baker S."/>
            <person name="Barry K."/>
            <person name="Bills G."/>
            <person name="Bluhm B."/>
            <person name="Cannon C."/>
            <person name="Castanera R."/>
            <person name="Culley D."/>
            <person name="Daum C."/>
            <person name="Ezra D."/>
            <person name="Gonzalez J."/>
            <person name="Henrissat B."/>
            <person name="Kuo A."/>
            <person name="Liang C."/>
            <person name="Lipzen A."/>
            <person name="Lutzoni F."/>
            <person name="Magnuson J."/>
            <person name="Mondo S."/>
            <person name="Nolan M."/>
            <person name="Ohm R."/>
            <person name="Pangilinan J."/>
            <person name="Park H.-J."/>
            <person name="Ramirez L."/>
            <person name="Alfaro M."/>
            <person name="Sun H."/>
            <person name="Tritt A."/>
            <person name="Yoshinaga Y."/>
            <person name="Zwiers L.-H."/>
            <person name="Turgeon B."/>
            <person name="Goodwin S."/>
            <person name="Spatafora J."/>
            <person name="Crous P."/>
            <person name="Grigoriev I."/>
        </authorList>
    </citation>
    <scope>NUCLEOTIDE SEQUENCE</scope>
    <source>
        <strain evidence="11">ATCC 74209</strain>
    </source>
</reference>
<evidence type="ECO:0000256" key="3">
    <source>
        <dbReference type="ARBA" id="ARBA00006678"/>
    </source>
</evidence>
<dbReference type="Gene3D" id="3.30.230.70">
    <property type="entry name" value="GHMP Kinase, N-terminal domain"/>
    <property type="match status" value="1"/>
</dbReference>
<evidence type="ECO:0000313" key="12">
    <source>
        <dbReference type="Proteomes" id="UP000799536"/>
    </source>
</evidence>
<keyword evidence="8" id="KW-0539">Nucleus</keyword>
<dbReference type="GO" id="GO:0034475">
    <property type="term" value="P:U4 snRNA 3'-end processing"/>
    <property type="evidence" value="ECO:0007669"/>
    <property type="project" value="TreeGrafter"/>
</dbReference>
<dbReference type="GO" id="GO:0071028">
    <property type="term" value="P:nuclear mRNA surveillance"/>
    <property type="evidence" value="ECO:0007669"/>
    <property type="project" value="TreeGrafter"/>
</dbReference>
<dbReference type="GO" id="GO:0035925">
    <property type="term" value="F:mRNA 3'-UTR AU-rich region binding"/>
    <property type="evidence" value="ECO:0007669"/>
    <property type="project" value="TreeGrafter"/>
</dbReference>
<organism evidence="11 12">
    <name type="scientific">Delitschia confertaspora ATCC 74209</name>
    <dbReference type="NCBI Taxonomy" id="1513339"/>
    <lineage>
        <taxon>Eukaryota</taxon>
        <taxon>Fungi</taxon>
        <taxon>Dikarya</taxon>
        <taxon>Ascomycota</taxon>
        <taxon>Pezizomycotina</taxon>
        <taxon>Dothideomycetes</taxon>
        <taxon>Pleosporomycetidae</taxon>
        <taxon>Pleosporales</taxon>
        <taxon>Delitschiaceae</taxon>
        <taxon>Delitschia</taxon>
    </lineage>
</organism>
<dbReference type="GO" id="GO:0071038">
    <property type="term" value="P:TRAMP-dependent tRNA surveillance pathway"/>
    <property type="evidence" value="ECO:0007669"/>
    <property type="project" value="TreeGrafter"/>
</dbReference>
<keyword evidence="7" id="KW-0694">RNA-binding</keyword>
<evidence type="ECO:0000256" key="1">
    <source>
        <dbReference type="ARBA" id="ARBA00004496"/>
    </source>
</evidence>
<protein>
    <recommendedName>
        <fullName evidence="9">Ribosomal RNA-processing protein 43</fullName>
    </recommendedName>
</protein>